<dbReference type="AlphaFoldDB" id="B9T0V0"/>
<evidence type="ECO:0000313" key="4">
    <source>
        <dbReference type="Proteomes" id="UP000008311"/>
    </source>
</evidence>
<protein>
    <submittedName>
        <fullName evidence="3">Pentatricopeptide repeat-containing protein, putative</fullName>
    </submittedName>
</protein>
<gene>
    <name evidence="3" type="ORF">RCOM_1439540</name>
</gene>
<dbReference type="InParanoid" id="B9T0V0"/>
<dbReference type="InterPro" id="IPR002885">
    <property type="entry name" value="PPR_rpt"/>
</dbReference>
<evidence type="ECO:0000313" key="3">
    <source>
        <dbReference type="EMBL" id="EEF30506.1"/>
    </source>
</evidence>
<accession>B9T0V0</accession>
<dbReference type="GO" id="GO:0009451">
    <property type="term" value="P:RNA modification"/>
    <property type="evidence" value="ECO:0000318"/>
    <property type="project" value="GO_Central"/>
</dbReference>
<dbReference type="PANTHER" id="PTHR47926">
    <property type="entry name" value="PENTATRICOPEPTIDE REPEAT-CONTAINING PROTEIN"/>
    <property type="match status" value="1"/>
</dbReference>
<proteinExistence type="predicted"/>
<evidence type="ECO:0000256" key="2">
    <source>
        <dbReference type="PROSITE-ProRule" id="PRU00708"/>
    </source>
</evidence>
<dbReference type="Proteomes" id="UP000008311">
    <property type="component" value="Unassembled WGS sequence"/>
</dbReference>
<dbReference type="FunFam" id="1.25.40.10:FF:000031">
    <property type="entry name" value="Pentatricopeptide repeat-containing protein mitochondrial"/>
    <property type="match status" value="1"/>
</dbReference>
<dbReference type="Pfam" id="PF13041">
    <property type="entry name" value="PPR_2"/>
    <property type="match status" value="2"/>
</dbReference>
<dbReference type="InterPro" id="IPR046960">
    <property type="entry name" value="PPR_At4g14850-like_plant"/>
</dbReference>
<dbReference type="PANTHER" id="PTHR47926:SF490">
    <property type="entry name" value="REPEAT-LIKE SUPERFAMILY PROTEIN, PUTATIVE-RELATED"/>
    <property type="match status" value="1"/>
</dbReference>
<dbReference type="PROSITE" id="PS51375">
    <property type="entry name" value="PPR"/>
    <property type="match status" value="2"/>
</dbReference>
<keyword evidence="1" id="KW-0677">Repeat</keyword>
<feature type="repeat" description="PPR" evidence="2">
    <location>
        <begin position="5"/>
        <end position="39"/>
    </location>
</feature>
<evidence type="ECO:0000256" key="1">
    <source>
        <dbReference type="ARBA" id="ARBA00022737"/>
    </source>
</evidence>
<dbReference type="Gene3D" id="1.25.40.10">
    <property type="entry name" value="Tetratricopeptide repeat domain"/>
    <property type="match status" value="2"/>
</dbReference>
<dbReference type="EMBL" id="EQ974315">
    <property type="protein sequence ID" value="EEF30506.1"/>
    <property type="molecule type" value="Genomic_DNA"/>
</dbReference>
<feature type="repeat" description="PPR" evidence="2">
    <location>
        <begin position="75"/>
        <end position="109"/>
    </location>
</feature>
<dbReference type="NCBIfam" id="TIGR00756">
    <property type="entry name" value="PPR"/>
    <property type="match status" value="2"/>
</dbReference>
<dbReference type="GO" id="GO:0003723">
    <property type="term" value="F:RNA binding"/>
    <property type="evidence" value="ECO:0007669"/>
    <property type="project" value="InterPro"/>
</dbReference>
<organism evidence="3 4">
    <name type="scientific">Ricinus communis</name>
    <name type="common">Castor bean</name>
    <dbReference type="NCBI Taxonomy" id="3988"/>
    <lineage>
        <taxon>Eukaryota</taxon>
        <taxon>Viridiplantae</taxon>
        <taxon>Streptophyta</taxon>
        <taxon>Embryophyta</taxon>
        <taxon>Tracheophyta</taxon>
        <taxon>Spermatophyta</taxon>
        <taxon>Magnoliopsida</taxon>
        <taxon>eudicotyledons</taxon>
        <taxon>Gunneridae</taxon>
        <taxon>Pentapetalae</taxon>
        <taxon>rosids</taxon>
        <taxon>fabids</taxon>
        <taxon>Malpighiales</taxon>
        <taxon>Euphorbiaceae</taxon>
        <taxon>Acalyphoideae</taxon>
        <taxon>Acalypheae</taxon>
        <taxon>Ricinus</taxon>
    </lineage>
</organism>
<dbReference type="InterPro" id="IPR011990">
    <property type="entry name" value="TPR-like_helical_dom_sf"/>
</dbReference>
<reference evidence="4" key="1">
    <citation type="journal article" date="2010" name="Nat. Biotechnol.">
        <title>Draft genome sequence of the oilseed species Ricinus communis.</title>
        <authorList>
            <person name="Chan A.P."/>
            <person name="Crabtree J."/>
            <person name="Zhao Q."/>
            <person name="Lorenzi H."/>
            <person name="Orvis J."/>
            <person name="Puiu D."/>
            <person name="Melake-Berhan A."/>
            <person name="Jones K.M."/>
            <person name="Redman J."/>
            <person name="Chen G."/>
            <person name="Cahoon E.B."/>
            <person name="Gedil M."/>
            <person name="Stanke M."/>
            <person name="Haas B.J."/>
            <person name="Wortman J.R."/>
            <person name="Fraser-Liggett C.M."/>
            <person name="Ravel J."/>
            <person name="Rabinowicz P.D."/>
        </authorList>
    </citation>
    <scope>NUCLEOTIDE SEQUENCE [LARGE SCALE GENOMIC DNA]</scope>
    <source>
        <strain evidence="4">cv. Hale</strain>
    </source>
</reference>
<keyword evidence="4" id="KW-1185">Reference proteome</keyword>
<sequence length="242" mass="27358">MPERDVVSWTVLIMGYRNAENYGDALIAFEQMQYAGIVPNHVTMVNVLGACARFGAIEMGIWIHDFIRRSGWEIDVILGTSLIDMYAKCGKINESLSVFRSMKEKNIFAWNAVIKGLAFAKCGQEAVRWFFTMEQEGFKPDEVTFVNVLSTCSHSGFVDLGKQLFGKTTLQKEYARSSIPCNSFTIFLAFGCTRTTSSSGFKSWNQDLLVISVLNRCNPNKAYLMTLSRCKLFRMRKEPGQV</sequence>
<name>B9T0V0_RICCO</name>
<dbReference type="eggNOG" id="KOG4197">
    <property type="taxonomic scope" value="Eukaryota"/>
</dbReference>